<dbReference type="EMBL" id="JAMZMK010011975">
    <property type="protein sequence ID" value="KAI7725349.1"/>
    <property type="molecule type" value="Genomic_DNA"/>
</dbReference>
<gene>
    <name evidence="1" type="ORF">M8C21_029697</name>
</gene>
<reference evidence="1" key="1">
    <citation type="submission" date="2022-06" db="EMBL/GenBank/DDBJ databases">
        <title>Uncovering the hologenomic basis of an extraordinary plant invasion.</title>
        <authorList>
            <person name="Bieker V.C."/>
            <person name="Martin M.D."/>
            <person name="Gilbert T."/>
            <person name="Hodgins K."/>
            <person name="Battlay P."/>
            <person name="Petersen B."/>
            <person name="Wilson J."/>
        </authorList>
    </citation>
    <scope>NUCLEOTIDE SEQUENCE</scope>
    <source>
        <strain evidence="1">AA19_3_7</strain>
        <tissue evidence="1">Leaf</tissue>
    </source>
</reference>
<sequence>MRPVRFDNQTGKVELMLSVSKEGSMLIGWNQSVWLGMVIPDKSKYLNDDSEDTHPKSSNNFLDDEELLQQNLCMTN</sequence>
<proteinExistence type="predicted"/>
<organism evidence="1 2">
    <name type="scientific">Ambrosia artemisiifolia</name>
    <name type="common">Common ragweed</name>
    <dbReference type="NCBI Taxonomy" id="4212"/>
    <lineage>
        <taxon>Eukaryota</taxon>
        <taxon>Viridiplantae</taxon>
        <taxon>Streptophyta</taxon>
        <taxon>Embryophyta</taxon>
        <taxon>Tracheophyta</taxon>
        <taxon>Spermatophyta</taxon>
        <taxon>Magnoliopsida</taxon>
        <taxon>eudicotyledons</taxon>
        <taxon>Gunneridae</taxon>
        <taxon>Pentapetalae</taxon>
        <taxon>asterids</taxon>
        <taxon>campanulids</taxon>
        <taxon>Asterales</taxon>
        <taxon>Asteraceae</taxon>
        <taxon>Asteroideae</taxon>
        <taxon>Heliantheae alliance</taxon>
        <taxon>Heliantheae</taxon>
        <taxon>Ambrosia</taxon>
    </lineage>
</organism>
<accession>A0AAD5G1I0</accession>
<comment type="caution">
    <text evidence="1">The sequence shown here is derived from an EMBL/GenBank/DDBJ whole genome shotgun (WGS) entry which is preliminary data.</text>
</comment>
<protein>
    <submittedName>
        <fullName evidence="1">Uncharacterized protein</fullName>
    </submittedName>
</protein>
<dbReference type="Proteomes" id="UP001206925">
    <property type="component" value="Unassembled WGS sequence"/>
</dbReference>
<evidence type="ECO:0000313" key="1">
    <source>
        <dbReference type="EMBL" id="KAI7725349.1"/>
    </source>
</evidence>
<dbReference type="AlphaFoldDB" id="A0AAD5G1I0"/>
<keyword evidence="2" id="KW-1185">Reference proteome</keyword>
<name>A0AAD5G1I0_AMBAR</name>
<evidence type="ECO:0000313" key="2">
    <source>
        <dbReference type="Proteomes" id="UP001206925"/>
    </source>
</evidence>